<keyword evidence="1" id="KW-0472">Membrane</keyword>
<feature type="transmembrane region" description="Helical" evidence="1">
    <location>
        <begin position="71"/>
        <end position="90"/>
    </location>
</feature>
<dbReference type="Proteomes" id="UP000886750">
    <property type="component" value="Unassembled WGS sequence"/>
</dbReference>
<proteinExistence type="predicted"/>
<protein>
    <submittedName>
        <fullName evidence="2">Uncharacterized protein</fullName>
    </submittedName>
</protein>
<reference evidence="2" key="2">
    <citation type="submission" date="2021-04" db="EMBL/GenBank/DDBJ databases">
        <authorList>
            <person name="Gilroy R."/>
        </authorList>
    </citation>
    <scope>NUCLEOTIDE SEQUENCE</scope>
    <source>
        <strain evidence="2">1345</strain>
    </source>
</reference>
<evidence type="ECO:0000256" key="1">
    <source>
        <dbReference type="SAM" id="Phobius"/>
    </source>
</evidence>
<reference evidence="2" key="1">
    <citation type="journal article" date="2021" name="PeerJ">
        <title>Extensive microbial diversity within the chicken gut microbiome revealed by metagenomics and culture.</title>
        <authorList>
            <person name="Gilroy R."/>
            <person name="Ravi A."/>
            <person name="Getino M."/>
            <person name="Pursley I."/>
            <person name="Horton D.L."/>
            <person name="Alikhan N.F."/>
            <person name="Baker D."/>
            <person name="Gharbi K."/>
            <person name="Hall N."/>
            <person name="Watson M."/>
            <person name="Adriaenssens E.M."/>
            <person name="Foster-Nyarko E."/>
            <person name="Jarju S."/>
            <person name="Secka A."/>
            <person name="Antonio M."/>
            <person name="Oren A."/>
            <person name="Chaudhuri R.R."/>
            <person name="La Ragione R."/>
            <person name="Hildebrand F."/>
            <person name="Pallen M.J."/>
        </authorList>
    </citation>
    <scope>NUCLEOTIDE SEQUENCE</scope>
    <source>
        <strain evidence="2">1345</strain>
    </source>
</reference>
<feature type="transmembrane region" description="Helical" evidence="1">
    <location>
        <begin position="49"/>
        <end position="66"/>
    </location>
</feature>
<evidence type="ECO:0000313" key="2">
    <source>
        <dbReference type="EMBL" id="HIY97211.1"/>
    </source>
</evidence>
<gene>
    <name evidence="2" type="ORF">H9729_05930</name>
</gene>
<feature type="transmembrane region" description="Helical" evidence="1">
    <location>
        <begin position="12"/>
        <end position="29"/>
    </location>
</feature>
<keyword evidence="1" id="KW-1133">Transmembrane helix</keyword>
<evidence type="ECO:0000313" key="3">
    <source>
        <dbReference type="Proteomes" id="UP000886750"/>
    </source>
</evidence>
<accession>A0A9D1ZXK3</accession>
<sequence length="104" mass="11780">MFKKMEKVFDIIGEILAVVLVIVFALLIIDANFPFLDNVAWLKNIFEIIRNYGALVLIAVVGLEAMSKRNFLFQIIFLALIALIVVFLFFPDTYSNFMGMIGGN</sequence>
<dbReference type="AlphaFoldDB" id="A0A9D1ZXK3"/>
<dbReference type="EMBL" id="DXCQ01000055">
    <property type="protein sequence ID" value="HIY97211.1"/>
    <property type="molecule type" value="Genomic_DNA"/>
</dbReference>
<keyword evidence="1" id="KW-0812">Transmembrane</keyword>
<comment type="caution">
    <text evidence="2">The sequence shown here is derived from an EMBL/GenBank/DDBJ whole genome shotgun (WGS) entry which is preliminary data.</text>
</comment>
<name>A0A9D1ZXK3_9FIRM</name>
<organism evidence="2 3">
    <name type="scientific">Candidatus Borkfalkia excrementigallinarum</name>
    <dbReference type="NCBI Taxonomy" id="2838506"/>
    <lineage>
        <taxon>Bacteria</taxon>
        <taxon>Bacillati</taxon>
        <taxon>Bacillota</taxon>
        <taxon>Clostridia</taxon>
        <taxon>Christensenellales</taxon>
        <taxon>Christensenellaceae</taxon>
        <taxon>Candidatus Borkfalkia</taxon>
    </lineage>
</organism>